<accession>A0ABQ9I7M8</accession>
<reference evidence="1 2" key="1">
    <citation type="submission" date="2023-02" db="EMBL/GenBank/DDBJ databases">
        <title>LHISI_Scaffold_Assembly.</title>
        <authorList>
            <person name="Stuart O.P."/>
            <person name="Cleave R."/>
            <person name="Magrath M.J.L."/>
            <person name="Mikheyev A.S."/>
        </authorList>
    </citation>
    <scope>NUCLEOTIDE SEQUENCE [LARGE SCALE GENOMIC DNA]</scope>
    <source>
        <strain evidence="1">Daus_M_001</strain>
        <tissue evidence="1">Leg muscle</tissue>
    </source>
</reference>
<sequence length="415" mass="49513">MPRKGRRKKAVPREWHRNIEKMKIQTGQEHQTRSCNVRQAKSCKQNDCTKCARKCSYNFSEDDLMEINMSYWILADIKKQRQYLNSLIIETDKAVVRTKETISRRQKTRQFYVVKDNKRIQICQKDDKRGKHTSRLKRPKSSRKIIMQHINSFPRVPYHYSRRYTQKEYIAPDLNIFKMYEIYIDKYESENIIPERKWFYRNILHQNFILSFHTPRKDNCDKCYKFEKLKDEDKKRKSKKCARYMKDDFKTIAQNGKRQFIRFDIESAIFYKLRLSVYYTTIYDVATWKAVNNMWHEVVAGRGSIEVASCLFDFIMNSSVNGQECVLMSNTCGGQNHNAILATMCLYTVQMECDTVHDHIETASENIEIYDSSGWHAVSRLASKDRKCEIKEIYNSMILDFKSMQTDVLKNENLM</sequence>
<protein>
    <recommendedName>
        <fullName evidence="3">Polyprotein</fullName>
    </recommendedName>
</protein>
<dbReference type="Proteomes" id="UP001159363">
    <property type="component" value="Chromosome 2"/>
</dbReference>
<dbReference type="PANTHER" id="PTHR10773">
    <property type="entry name" value="DNA-DIRECTED RNA POLYMERASES I, II, AND III SUBUNIT RPABC2"/>
    <property type="match status" value="1"/>
</dbReference>
<keyword evidence="2" id="KW-1185">Reference proteome</keyword>
<dbReference type="PANTHER" id="PTHR10773:SF19">
    <property type="match status" value="1"/>
</dbReference>
<name>A0ABQ9I7M8_9NEOP</name>
<dbReference type="EMBL" id="JARBHB010000002">
    <property type="protein sequence ID" value="KAJ8892663.1"/>
    <property type="molecule type" value="Genomic_DNA"/>
</dbReference>
<gene>
    <name evidence="1" type="ORF">PR048_005244</name>
</gene>
<evidence type="ECO:0000313" key="2">
    <source>
        <dbReference type="Proteomes" id="UP001159363"/>
    </source>
</evidence>
<organism evidence="1 2">
    <name type="scientific">Dryococelus australis</name>
    <dbReference type="NCBI Taxonomy" id="614101"/>
    <lineage>
        <taxon>Eukaryota</taxon>
        <taxon>Metazoa</taxon>
        <taxon>Ecdysozoa</taxon>
        <taxon>Arthropoda</taxon>
        <taxon>Hexapoda</taxon>
        <taxon>Insecta</taxon>
        <taxon>Pterygota</taxon>
        <taxon>Neoptera</taxon>
        <taxon>Polyneoptera</taxon>
        <taxon>Phasmatodea</taxon>
        <taxon>Verophasmatodea</taxon>
        <taxon>Anareolatae</taxon>
        <taxon>Phasmatidae</taxon>
        <taxon>Eurycanthinae</taxon>
        <taxon>Dryococelus</taxon>
    </lineage>
</organism>
<proteinExistence type="predicted"/>
<comment type="caution">
    <text evidence="1">The sequence shown here is derived from an EMBL/GenBank/DDBJ whole genome shotgun (WGS) entry which is preliminary data.</text>
</comment>
<evidence type="ECO:0008006" key="3">
    <source>
        <dbReference type="Google" id="ProtNLM"/>
    </source>
</evidence>
<evidence type="ECO:0000313" key="1">
    <source>
        <dbReference type="EMBL" id="KAJ8892663.1"/>
    </source>
</evidence>